<reference evidence="6 7" key="1">
    <citation type="journal article" date="2019" name="Int. J. Syst. Evol. Microbiol.">
        <title>The Global Catalogue of Microorganisms (GCM) 10K type strain sequencing project: providing services to taxonomists for standard genome sequencing and annotation.</title>
        <authorList>
            <consortium name="The Broad Institute Genomics Platform"/>
            <consortium name="The Broad Institute Genome Sequencing Center for Infectious Disease"/>
            <person name="Wu L."/>
            <person name="Ma J."/>
        </authorList>
    </citation>
    <scope>NUCLEOTIDE SEQUENCE [LARGE SCALE GENOMIC DNA]</scope>
    <source>
        <strain evidence="6 7">JCM 3106</strain>
    </source>
</reference>
<evidence type="ECO:0000256" key="2">
    <source>
        <dbReference type="ARBA" id="ARBA00012438"/>
    </source>
</evidence>
<dbReference type="PANTHER" id="PTHR24421">
    <property type="entry name" value="NITRATE/NITRITE SENSOR PROTEIN NARX-RELATED"/>
    <property type="match status" value="1"/>
</dbReference>
<comment type="catalytic activity">
    <reaction evidence="1">
        <text>ATP + protein L-histidine = ADP + protein N-phospho-L-histidine.</text>
        <dbReference type="EC" id="2.7.13.3"/>
    </reaction>
</comment>
<name>A0ABN3XPF0_9ACTN</name>
<accession>A0ABN3XPF0</accession>
<proteinExistence type="predicted"/>
<dbReference type="RefSeq" id="WP_344886770.1">
    <property type="nucleotide sequence ID" value="NZ_BAAAWD010000002.1"/>
</dbReference>
<keyword evidence="4" id="KW-0418">Kinase</keyword>
<sequence>MRWIARSLLGPTRGALRIRALEETRTRAVDDAAAELRRIERDLHDGTAARLVTLAMTLGMAQEDLTHAAHAAHTPHDGSDGNGQSDGREHLERARALIDGAHRNAKDTLTELRELIHGIHPAALDKGLEVALATLAARNPLPVTVRADLPQRPSPAVESIVFFCTAELPANVVKHSGARRAHVEVRAHRGLLRLLVRDDGTGGAVTGAGTGLSGLAGRIGVVDGTITVHSPHGGPTVVTVELPLHL</sequence>
<evidence type="ECO:0000313" key="7">
    <source>
        <dbReference type="Proteomes" id="UP001499930"/>
    </source>
</evidence>
<dbReference type="EC" id="2.7.13.3" evidence="2"/>
<gene>
    <name evidence="6" type="ORF">GCM10017559_01050</name>
</gene>
<dbReference type="PANTHER" id="PTHR24421:SF10">
    <property type="entry name" value="NITRATE_NITRITE SENSOR PROTEIN NARQ"/>
    <property type="match status" value="1"/>
</dbReference>
<evidence type="ECO:0000256" key="4">
    <source>
        <dbReference type="ARBA" id="ARBA00022777"/>
    </source>
</evidence>
<keyword evidence="3" id="KW-0808">Transferase</keyword>
<keyword evidence="5" id="KW-0902">Two-component regulatory system</keyword>
<evidence type="ECO:0000256" key="1">
    <source>
        <dbReference type="ARBA" id="ARBA00000085"/>
    </source>
</evidence>
<keyword evidence="7" id="KW-1185">Reference proteome</keyword>
<dbReference type="SUPFAM" id="SSF55874">
    <property type="entry name" value="ATPase domain of HSP90 chaperone/DNA topoisomerase II/histidine kinase"/>
    <property type="match status" value="1"/>
</dbReference>
<evidence type="ECO:0000256" key="3">
    <source>
        <dbReference type="ARBA" id="ARBA00022679"/>
    </source>
</evidence>
<dbReference type="Gene3D" id="1.20.5.1930">
    <property type="match status" value="1"/>
</dbReference>
<organism evidence="6 7">
    <name type="scientific">Streptosporangium longisporum</name>
    <dbReference type="NCBI Taxonomy" id="46187"/>
    <lineage>
        <taxon>Bacteria</taxon>
        <taxon>Bacillati</taxon>
        <taxon>Actinomycetota</taxon>
        <taxon>Actinomycetes</taxon>
        <taxon>Streptosporangiales</taxon>
        <taxon>Streptosporangiaceae</taxon>
        <taxon>Streptosporangium</taxon>
    </lineage>
</organism>
<evidence type="ECO:0000313" key="6">
    <source>
        <dbReference type="EMBL" id="GAA2985338.1"/>
    </source>
</evidence>
<dbReference type="EMBL" id="BAAAWD010000002">
    <property type="protein sequence ID" value="GAA2985338.1"/>
    <property type="molecule type" value="Genomic_DNA"/>
</dbReference>
<dbReference type="Gene3D" id="3.30.565.10">
    <property type="entry name" value="Histidine kinase-like ATPase, C-terminal domain"/>
    <property type="match status" value="1"/>
</dbReference>
<comment type="caution">
    <text evidence="6">The sequence shown here is derived from an EMBL/GenBank/DDBJ whole genome shotgun (WGS) entry which is preliminary data.</text>
</comment>
<evidence type="ECO:0000256" key="5">
    <source>
        <dbReference type="ARBA" id="ARBA00023012"/>
    </source>
</evidence>
<dbReference type="Proteomes" id="UP001499930">
    <property type="component" value="Unassembled WGS sequence"/>
</dbReference>
<dbReference type="InterPro" id="IPR036890">
    <property type="entry name" value="HATPase_C_sf"/>
</dbReference>
<dbReference type="InterPro" id="IPR050482">
    <property type="entry name" value="Sensor_HK_TwoCompSys"/>
</dbReference>
<protein>
    <recommendedName>
        <fullName evidence="2">histidine kinase</fullName>
        <ecNumber evidence="2">2.7.13.3</ecNumber>
    </recommendedName>
</protein>